<evidence type="ECO:0000256" key="4">
    <source>
        <dbReference type="ARBA" id="ARBA00022692"/>
    </source>
</evidence>
<dbReference type="GO" id="GO:0005741">
    <property type="term" value="C:mitochondrial outer membrane"/>
    <property type="evidence" value="ECO:0007669"/>
    <property type="project" value="TreeGrafter"/>
</dbReference>
<comment type="subcellular location">
    <subcellularLocation>
        <location evidence="1">Membrane</location>
        <topology evidence="1">Single-pass membrane protein</topology>
    </subcellularLocation>
    <subcellularLocation>
        <location evidence="2">Mitochondrion membrane</location>
    </subcellularLocation>
</comment>
<proteinExistence type="evidence at transcript level"/>
<keyword evidence="5" id="KW-0053">Apoptosis</keyword>
<accession>A0A0K8TRF2</accession>
<evidence type="ECO:0000256" key="1">
    <source>
        <dbReference type="ARBA" id="ARBA00004167"/>
    </source>
</evidence>
<evidence type="ECO:0000313" key="11">
    <source>
        <dbReference type="EMBL" id="JAI16500.1"/>
    </source>
</evidence>
<keyword evidence="4 10" id="KW-0812">Transmembrane</keyword>
<sequence length="191" mass="21697">MAANKPTEELLGESWIELTSSVVGLKSPDRVTPLPFSSGEEYLRLLREAQRESNQSSKVVSLASSRRDTPKGSPKSPPNSPNTELCAEDELKNVYINYWHKEGEAGKDTDWVWSWSSRSDQRPQRDWRFEHPKRRPVGYSIRLARVGRNSLFSKEVLYSLLLTNVLSLLLGTGLGLWLSRRGLLITRVTVE</sequence>
<dbReference type="GO" id="GO:0005634">
    <property type="term" value="C:nucleus"/>
    <property type="evidence" value="ECO:0007669"/>
    <property type="project" value="TreeGrafter"/>
</dbReference>
<dbReference type="GO" id="GO:0042802">
    <property type="term" value="F:identical protein binding"/>
    <property type="evidence" value="ECO:0007669"/>
    <property type="project" value="UniProtKB-ARBA"/>
</dbReference>
<dbReference type="InterPro" id="IPR010548">
    <property type="entry name" value="BNIP3"/>
</dbReference>
<dbReference type="PANTHER" id="PTHR15186:SF5">
    <property type="entry name" value="BNIP3, ISOFORM A"/>
    <property type="match status" value="1"/>
</dbReference>
<evidence type="ECO:0000256" key="6">
    <source>
        <dbReference type="ARBA" id="ARBA00022989"/>
    </source>
</evidence>
<dbReference type="GO" id="GO:0043065">
    <property type="term" value="P:positive regulation of apoptotic process"/>
    <property type="evidence" value="ECO:0007669"/>
    <property type="project" value="InterPro"/>
</dbReference>
<evidence type="ECO:0000256" key="2">
    <source>
        <dbReference type="ARBA" id="ARBA00004325"/>
    </source>
</evidence>
<reference evidence="11" key="1">
    <citation type="journal article" date="2015" name="Insect Biochem. Mol. Biol.">
        <title>An insight into the sialome of the horse fly, Tabanus bromius.</title>
        <authorList>
            <person name="Ribeiro J.M."/>
            <person name="Kazimirova M."/>
            <person name="Takac P."/>
            <person name="Andersen J.F."/>
            <person name="Francischetti I.M."/>
        </authorList>
    </citation>
    <scope>NUCLEOTIDE SEQUENCE</scope>
</reference>
<dbReference type="AlphaFoldDB" id="A0A0K8TRF2"/>
<evidence type="ECO:0000256" key="9">
    <source>
        <dbReference type="SAM" id="MobiDB-lite"/>
    </source>
</evidence>
<evidence type="ECO:0000256" key="10">
    <source>
        <dbReference type="SAM" id="Phobius"/>
    </source>
</evidence>
<feature type="compositionally biased region" description="Polar residues" evidence="9">
    <location>
        <begin position="52"/>
        <end position="64"/>
    </location>
</feature>
<evidence type="ECO:0000256" key="3">
    <source>
        <dbReference type="ARBA" id="ARBA00007710"/>
    </source>
</evidence>
<evidence type="ECO:0000256" key="8">
    <source>
        <dbReference type="ARBA" id="ARBA00023136"/>
    </source>
</evidence>
<comment type="similarity">
    <text evidence="3">Belongs to the NIP3 family.</text>
</comment>
<dbReference type="GO" id="GO:0097345">
    <property type="term" value="P:mitochondrial outer membrane permeabilization"/>
    <property type="evidence" value="ECO:0007669"/>
    <property type="project" value="TreeGrafter"/>
</dbReference>
<name>A0A0K8TRF2_TABBR</name>
<evidence type="ECO:0000256" key="5">
    <source>
        <dbReference type="ARBA" id="ARBA00022703"/>
    </source>
</evidence>
<protein>
    <submittedName>
        <fullName evidence="11">Putative conserved plasma membrane protein</fullName>
    </submittedName>
</protein>
<evidence type="ECO:0000256" key="7">
    <source>
        <dbReference type="ARBA" id="ARBA00023128"/>
    </source>
</evidence>
<dbReference type="Pfam" id="PF06553">
    <property type="entry name" value="BNIP3"/>
    <property type="match status" value="1"/>
</dbReference>
<keyword evidence="8 10" id="KW-0472">Membrane</keyword>
<feature type="region of interest" description="Disordered" evidence="9">
    <location>
        <begin position="49"/>
        <end position="84"/>
    </location>
</feature>
<dbReference type="EMBL" id="GDAI01001103">
    <property type="protein sequence ID" value="JAI16500.1"/>
    <property type="molecule type" value="mRNA"/>
</dbReference>
<organism evidence="11">
    <name type="scientific">Tabanus bromius</name>
    <name type="common">Band-eyed brown horse fly</name>
    <dbReference type="NCBI Taxonomy" id="304241"/>
    <lineage>
        <taxon>Eukaryota</taxon>
        <taxon>Metazoa</taxon>
        <taxon>Ecdysozoa</taxon>
        <taxon>Arthropoda</taxon>
        <taxon>Hexapoda</taxon>
        <taxon>Insecta</taxon>
        <taxon>Pterygota</taxon>
        <taxon>Neoptera</taxon>
        <taxon>Endopterygota</taxon>
        <taxon>Diptera</taxon>
        <taxon>Brachycera</taxon>
        <taxon>Tabanomorpha</taxon>
        <taxon>Tabanoidea</taxon>
        <taxon>Tabanidae</taxon>
        <taxon>Tabanus</taxon>
    </lineage>
</organism>
<dbReference type="PANTHER" id="PTHR15186">
    <property type="entry name" value="RE48077P"/>
    <property type="match status" value="1"/>
</dbReference>
<keyword evidence="7" id="KW-0496">Mitochondrion</keyword>
<feature type="transmembrane region" description="Helical" evidence="10">
    <location>
        <begin position="156"/>
        <end position="178"/>
    </location>
</feature>
<keyword evidence="6 10" id="KW-1133">Transmembrane helix</keyword>